<keyword evidence="3 7" id="KW-1134">Transmembrane beta strand</keyword>
<evidence type="ECO:0000259" key="9">
    <source>
        <dbReference type="Pfam" id="PF07715"/>
    </source>
</evidence>
<evidence type="ECO:0000256" key="3">
    <source>
        <dbReference type="ARBA" id="ARBA00022452"/>
    </source>
</evidence>
<dbReference type="Pfam" id="PF07715">
    <property type="entry name" value="Plug"/>
    <property type="match status" value="1"/>
</dbReference>
<dbReference type="NCBIfam" id="TIGR04057">
    <property type="entry name" value="SusC_RagA_signa"/>
    <property type="match status" value="1"/>
</dbReference>
<evidence type="ECO:0000256" key="6">
    <source>
        <dbReference type="ARBA" id="ARBA00023237"/>
    </source>
</evidence>
<dbReference type="RefSeq" id="WP_119052850.1">
    <property type="nucleotide sequence ID" value="NZ_CP032157.1"/>
</dbReference>
<keyword evidence="4 7" id="KW-0812">Transmembrane</keyword>
<dbReference type="GO" id="GO:0009279">
    <property type="term" value="C:cell outer membrane"/>
    <property type="evidence" value="ECO:0007669"/>
    <property type="project" value="UniProtKB-SubCell"/>
</dbReference>
<accession>A0A3B7MR05</accession>
<dbReference type="Gene3D" id="2.40.170.20">
    <property type="entry name" value="TonB-dependent receptor, beta-barrel domain"/>
    <property type="match status" value="1"/>
</dbReference>
<dbReference type="NCBIfam" id="TIGR04056">
    <property type="entry name" value="OMP_RagA_SusC"/>
    <property type="match status" value="1"/>
</dbReference>
<dbReference type="InterPro" id="IPR023996">
    <property type="entry name" value="TonB-dep_OMP_SusC/RagA"/>
</dbReference>
<name>A0A3B7MR05_9BACT</name>
<dbReference type="InterPro" id="IPR023997">
    <property type="entry name" value="TonB-dep_OMP_SusC/RagA_CS"/>
</dbReference>
<keyword evidence="5 7" id="KW-0472">Membrane</keyword>
<evidence type="ECO:0000256" key="4">
    <source>
        <dbReference type="ARBA" id="ARBA00022692"/>
    </source>
</evidence>
<evidence type="ECO:0000313" key="11">
    <source>
        <dbReference type="Proteomes" id="UP000263900"/>
    </source>
</evidence>
<dbReference type="InterPro" id="IPR008969">
    <property type="entry name" value="CarboxyPept-like_regulatory"/>
</dbReference>
<feature type="chain" id="PRO_5017540095" evidence="8">
    <location>
        <begin position="26"/>
        <end position="1001"/>
    </location>
</feature>
<evidence type="ECO:0000256" key="8">
    <source>
        <dbReference type="SAM" id="SignalP"/>
    </source>
</evidence>
<comment type="subcellular location">
    <subcellularLocation>
        <location evidence="1 7">Cell outer membrane</location>
        <topology evidence="1 7">Multi-pass membrane protein</topology>
    </subcellularLocation>
</comment>
<dbReference type="InterPro" id="IPR036942">
    <property type="entry name" value="Beta-barrel_TonB_sf"/>
</dbReference>
<comment type="similarity">
    <text evidence="7">Belongs to the TonB-dependent receptor family.</text>
</comment>
<dbReference type="Proteomes" id="UP000263900">
    <property type="component" value="Chromosome"/>
</dbReference>
<dbReference type="OrthoDB" id="9768177at2"/>
<keyword evidence="11" id="KW-1185">Reference proteome</keyword>
<keyword evidence="8" id="KW-0732">Signal</keyword>
<dbReference type="PROSITE" id="PS52016">
    <property type="entry name" value="TONB_DEPENDENT_REC_3"/>
    <property type="match status" value="1"/>
</dbReference>
<feature type="signal peptide" evidence="8">
    <location>
        <begin position="1"/>
        <end position="25"/>
    </location>
</feature>
<keyword evidence="6 7" id="KW-0998">Cell outer membrane</keyword>
<gene>
    <name evidence="10" type="ORF">D3H65_24625</name>
</gene>
<dbReference type="Gene3D" id="2.170.130.10">
    <property type="entry name" value="TonB-dependent receptor, plug domain"/>
    <property type="match status" value="1"/>
</dbReference>
<dbReference type="InterPro" id="IPR037066">
    <property type="entry name" value="Plug_dom_sf"/>
</dbReference>
<reference evidence="10 11" key="1">
    <citation type="submission" date="2018-09" db="EMBL/GenBank/DDBJ databases">
        <title>Genome sequencing of strain 6GH32-13.</title>
        <authorList>
            <person name="Weon H.-Y."/>
            <person name="Heo J."/>
            <person name="Kwon S.-W."/>
        </authorList>
    </citation>
    <scope>NUCLEOTIDE SEQUENCE [LARGE SCALE GENOMIC DNA]</scope>
    <source>
        <strain evidence="10 11">5GH32-13</strain>
    </source>
</reference>
<dbReference type="Pfam" id="PF13715">
    <property type="entry name" value="CarbopepD_reg_2"/>
    <property type="match status" value="1"/>
</dbReference>
<protein>
    <submittedName>
        <fullName evidence="10">SusC/RagA family TonB-linked outer membrane protein</fullName>
    </submittedName>
</protein>
<dbReference type="Gene3D" id="2.60.40.1120">
    <property type="entry name" value="Carboxypeptidase-like, regulatory domain"/>
    <property type="match status" value="1"/>
</dbReference>
<dbReference type="KEGG" id="pseg:D3H65_24625"/>
<feature type="domain" description="TonB-dependent receptor plug" evidence="9">
    <location>
        <begin position="120"/>
        <end position="246"/>
    </location>
</feature>
<dbReference type="InterPro" id="IPR012910">
    <property type="entry name" value="Plug_dom"/>
</dbReference>
<dbReference type="SUPFAM" id="SSF49464">
    <property type="entry name" value="Carboxypeptidase regulatory domain-like"/>
    <property type="match status" value="1"/>
</dbReference>
<keyword evidence="2 7" id="KW-0813">Transport</keyword>
<dbReference type="SUPFAM" id="SSF56935">
    <property type="entry name" value="Porins"/>
    <property type="match status" value="1"/>
</dbReference>
<evidence type="ECO:0000256" key="7">
    <source>
        <dbReference type="PROSITE-ProRule" id="PRU01360"/>
    </source>
</evidence>
<sequence length="1001" mass="107878">MTSNRLFTASALLLLTLCFSAATLAQDKIITGKISDSKDGTPVVGASVVPKGSAKGTSTGTDGSFRVNVAEAVTTLVVSSVGYITLEVDITGKTVANISLEASNSALNEIVVVGYGTARKKDLTGAVASVKAKDFNQGIQTSPDQLIQGKVAGVQIMNNSGQPGGGTTVKIRGNSSIRAGSNPLYVVDGIPLDGRSARPGGSGAGIGTSPAANPLNFMNPNDIASIEVLKDASATAIYGSRGAYGVIIINTKRGQTGAPKMDVNFYVGMSKLIKQLKVLDAGEYKKALADYGLTTGDYGGSVDAMDAILRTAWTQNYDVGFSGGTENGRYRISAGYLDQEGIIRKSNFKKYSTNISGFFKFLESKRLGVDYNIIASQTVEQIAPVSNDAGFTGSIIGQALQWNPTRPLIRKKANGQDSLDIDKNSSTVNPLAMSEAYDDHSKVTSILGSISPYFKITKDLEYRMLFSINYSTGIRNAQIAKYINLQDIGPSTDYPDGRGVAYTGTNELTTKQFTHTLNYNKKISPSFNINALLGFEYMKFDTKGSGMNARDFGSYNIPFTNYFQFSSQSTRGTFSFADPTTELQSYFGRAIVNYKDRYLLTATFRADGSTKFGKNNRYGYFPSFAVAWNVQNESFFDVDFINTLKVRAGWGKTGSQDAPPGSAQERYGFNGPNSTFKVNAENKDLKWQADEQIDIGLDFTIWENRISGTIDYFHKKTTGLLYPTITAQPAPPGAPPTWKNLDAEIVNKGVEVTVQANIIKTREFSWDLGVNASFLKNDVSGLPAPIATGGLHGQGISGATVEQITNNQPINVFYTKRFLGIDKGTGLANYSDDGYVLYYLGNPNPSTVLGISTSVNYKKFFAVVNMNGAMGQKIYNNTANTVLPIGNLIGGRNIARALIGTEVKENLANPISPSSRYIENGSYLKLANATISYNVGNIGKALKNLNVYIAGQNLFVITKFTGFDPEVNTDKQVNGIPSVGIEYTPYPSARSFQIGLNFSLQ</sequence>
<organism evidence="10 11">
    <name type="scientific">Paraflavitalea soli</name>
    <dbReference type="NCBI Taxonomy" id="2315862"/>
    <lineage>
        <taxon>Bacteria</taxon>
        <taxon>Pseudomonadati</taxon>
        <taxon>Bacteroidota</taxon>
        <taxon>Chitinophagia</taxon>
        <taxon>Chitinophagales</taxon>
        <taxon>Chitinophagaceae</taxon>
        <taxon>Paraflavitalea</taxon>
    </lineage>
</organism>
<evidence type="ECO:0000256" key="5">
    <source>
        <dbReference type="ARBA" id="ARBA00023136"/>
    </source>
</evidence>
<dbReference type="EMBL" id="CP032157">
    <property type="protein sequence ID" value="AXY76974.1"/>
    <property type="molecule type" value="Genomic_DNA"/>
</dbReference>
<evidence type="ECO:0000256" key="2">
    <source>
        <dbReference type="ARBA" id="ARBA00022448"/>
    </source>
</evidence>
<evidence type="ECO:0000313" key="10">
    <source>
        <dbReference type="EMBL" id="AXY76974.1"/>
    </source>
</evidence>
<dbReference type="InterPro" id="IPR039426">
    <property type="entry name" value="TonB-dep_rcpt-like"/>
</dbReference>
<proteinExistence type="inferred from homology"/>
<dbReference type="AlphaFoldDB" id="A0A3B7MR05"/>
<evidence type="ECO:0000256" key="1">
    <source>
        <dbReference type="ARBA" id="ARBA00004571"/>
    </source>
</evidence>